<dbReference type="EMBL" id="AP024086">
    <property type="protein sequence ID" value="BCL63048.1"/>
    <property type="molecule type" value="Genomic_DNA"/>
</dbReference>
<evidence type="ECO:0000313" key="1">
    <source>
        <dbReference type="EMBL" id="BCL63048.1"/>
    </source>
</evidence>
<sequence length="166" mass="19959">MEVSEHIESDSVYISDTGLYYLNWLISRIDYLSFMKDDIDWPFDIDISSFDYVRVNMHRSKKHKQTFRALFELMKIELRMLEEIQNNLDSPGDSKIVKLYISDYSALKISKGRNTVLFTQLMLDEYIEYLGWSYYKNVYFAEIEEEKKLIDELLVDYKNVYSEFVL</sequence>
<reference evidence="1" key="1">
    <citation type="submission" date="2020-09" db="EMBL/GenBank/DDBJ databases">
        <title>Desulfogranum mesoprofundum gen. nov., sp. nov., a novel mesophilic, sulfate-reducing chemolithoautotroph isolated from a deep-sea hydrothermal vent chimney in the Suiyo Seamount.</title>
        <authorList>
            <person name="Hashimoto Y."/>
            <person name="Nakagawa S."/>
        </authorList>
    </citation>
    <scope>NUCLEOTIDE SEQUENCE</scope>
    <source>
        <strain evidence="1">KT2</strain>
    </source>
</reference>
<keyword evidence="2" id="KW-1185">Reference proteome</keyword>
<name>A0A8D5JEW4_9BACT</name>
<organism evidence="1 2">
    <name type="scientific">Desulfomarina profundi</name>
    <dbReference type="NCBI Taxonomy" id="2772557"/>
    <lineage>
        <taxon>Bacteria</taxon>
        <taxon>Pseudomonadati</taxon>
        <taxon>Thermodesulfobacteriota</taxon>
        <taxon>Desulfobulbia</taxon>
        <taxon>Desulfobulbales</taxon>
        <taxon>Desulfobulbaceae</taxon>
        <taxon>Desulfomarina</taxon>
    </lineage>
</organism>
<dbReference type="KEGG" id="dbk:DGMP_37410"/>
<protein>
    <submittedName>
        <fullName evidence="1">Uncharacterized protein</fullName>
    </submittedName>
</protein>
<evidence type="ECO:0000313" key="2">
    <source>
        <dbReference type="Proteomes" id="UP000826725"/>
    </source>
</evidence>
<gene>
    <name evidence="1" type="ORF">DGMP_37410</name>
</gene>
<proteinExistence type="predicted"/>
<accession>A0A8D5JEW4</accession>
<dbReference type="Proteomes" id="UP000826725">
    <property type="component" value="Chromosome"/>
</dbReference>
<dbReference type="AlphaFoldDB" id="A0A8D5JEW4"/>